<dbReference type="eggNOG" id="ENOG50332ZD">
    <property type="taxonomic scope" value="Bacteria"/>
</dbReference>
<dbReference type="AlphaFoldDB" id="D1C408"/>
<sequence length="146" mass="16045">MQPADRQSMISILQALYYLPTGIWPLVSLRTFMAVTGPKVDGWLVKTVGALITVVGGVLMLAGLRRRVSPEVRLLAVGSAAGLAAIDVVYVARRRISPIYLLDALGEVILIGAWVAAMRTDRRGRGRGVRRQLARIRRKKMRAVRA</sequence>
<feature type="transmembrane region" description="Helical" evidence="1">
    <location>
        <begin position="74"/>
        <end position="92"/>
    </location>
</feature>
<proteinExistence type="predicted"/>
<reference evidence="3" key="1">
    <citation type="submission" date="2009-11" db="EMBL/GenBank/DDBJ databases">
        <title>The complete chromosome 1 of Sphaerobacter thermophilus DSM 20745.</title>
        <authorList>
            <person name="Lucas S."/>
            <person name="Copeland A."/>
            <person name="Lapidus A."/>
            <person name="Glavina del Rio T."/>
            <person name="Dalin E."/>
            <person name="Tice H."/>
            <person name="Bruce D."/>
            <person name="Goodwin L."/>
            <person name="Pitluck S."/>
            <person name="Kyrpides N."/>
            <person name="Mavromatis K."/>
            <person name="Ivanova N."/>
            <person name="Mikhailova N."/>
            <person name="LaButti K.M."/>
            <person name="Clum A."/>
            <person name="Sun H.I."/>
            <person name="Brettin T."/>
            <person name="Detter J.C."/>
            <person name="Han C."/>
            <person name="Larimer F."/>
            <person name="Land M."/>
            <person name="Hauser L."/>
            <person name="Markowitz V."/>
            <person name="Cheng J.F."/>
            <person name="Hugenholtz P."/>
            <person name="Woyke T."/>
            <person name="Wu D."/>
            <person name="Steenblock K."/>
            <person name="Schneider S."/>
            <person name="Pukall R."/>
            <person name="Goeker M."/>
            <person name="Klenk H.P."/>
            <person name="Eisen J.A."/>
        </authorList>
    </citation>
    <scope>NUCLEOTIDE SEQUENCE [LARGE SCALE GENOMIC DNA]</scope>
    <source>
        <strain evidence="3">ATCC 49802 / DSM 20745 / S 6022</strain>
    </source>
</reference>
<keyword evidence="1" id="KW-0812">Transmembrane</keyword>
<dbReference type="InParanoid" id="D1C408"/>
<keyword evidence="1" id="KW-0472">Membrane</keyword>
<evidence type="ECO:0000313" key="3">
    <source>
        <dbReference type="Proteomes" id="UP000002027"/>
    </source>
</evidence>
<dbReference type="Proteomes" id="UP000002027">
    <property type="component" value="Chromosome 1"/>
</dbReference>
<protein>
    <recommendedName>
        <fullName evidence="4">DUF4345 domain-containing protein</fullName>
    </recommendedName>
</protein>
<keyword evidence="1" id="KW-1133">Transmembrane helix</keyword>
<accession>D1C408</accession>
<dbReference type="KEGG" id="sti:Sthe_1540"/>
<feature type="transmembrane region" description="Helical" evidence="1">
    <location>
        <begin position="43"/>
        <end position="62"/>
    </location>
</feature>
<keyword evidence="3" id="KW-1185">Reference proteome</keyword>
<gene>
    <name evidence="2" type="ordered locus">Sthe_1540</name>
</gene>
<name>D1C408_SPHTD</name>
<feature type="transmembrane region" description="Helical" evidence="1">
    <location>
        <begin position="12"/>
        <end position="31"/>
    </location>
</feature>
<reference evidence="2 3" key="2">
    <citation type="journal article" date="2010" name="Stand. Genomic Sci.">
        <title>Complete genome sequence of Desulfohalobium retbaense type strain (HR(100)).</title>
        <authorList>
            <person name="Spring S."/>
            <person name="Nolan M."/>
            <person name="Lapidus A."/>
            <person name="Glavina Del Rio T."/>
            <person name="Copeland A."/>
            <person name="Tice H."/>
            <person name="Cheng J.F."/>
            <person name="Lucas S."/>
            <person name="Land M."/>
            <person name="Chen F."/>
            <person name="Bruce D."/>
            <person name="Goodwin L."/>
            <person name="Pitluck S."/>
            <person name="Ivanova N."/>
            <person name="Mavromatis K."/>
            <person name="Mikhailova N."/>
            <person name="Pati A."/>
            <person name="Chen A."/>
            <person name="Palaniappan K."/>
            <person name="Hauser L."/>
            <person name="Chang Y.J."/>
            <person name="Jeffries C.D."/>
            <person name="Munk C."/>
            <person name="Kiss H."/>
            <person name="Chain P."/>
            <person name="Han C."/>
            <person name="Brettin T."/>
            <person name="Detter J.C."/>
            <person name="Schuler E."/>
            <person name="Goker M."/>
            <person name="Rohde M."/>
            <person name="Bristow J."/>
            <person name="Eisen J.A."/>
            <person name="Markowitz V."/>
            <person name="Hugenholtz P."/>
            <person name="Kyrpides N.C."/>
            <person name="Klenk H.P."/>
        </authorList>
    </citation>
    <scope>NUCLEOTIDE SEQUENCE [LARGE SCALE GENOMIC DNA]</scope>
    <source>
        <strain evidence="3">ATCC 49802 / DSM 20745 / S 6022</strain>
    </source>
</reference>
<dbReference type="STRING" id="479434.Sthe_1540"/>
<feature type="transmembrane region" description="Helical" evidence="1">
    <location>
        <begin position="98"/>
        <end position="117"/>
    </location>
</feature>
<evidence type="ECO:0000313" key="2">
    <source>
        <dbReference type="EMBL" id="ACZ38975.1"/>
    </source>
</evidence>
<organism evidence="2 3">
    <name type="scientific">Sphaerobacter thermophilus (strain ATCC 49802 / DSM 20745 / KCCM 41009 / NCIMB 13125 / S 6022)</name>
    <dbReference type="NCBI Taxonomy" id="479434"/>
    <lineage>
        <taxon>Bacteria</taxon>
        <taxon>Pseudomonadati</taxon>
        <taxon>Thermomicrobiota</taxon>
        <taxon>Thermomicrobia</taxon>
        <taxon>Sphaerobacterales</taxon>
        <taxon>Sphaerobacterineae</taxon>
        <taxon>Sphaerobacteraceae</taxon>
        <taxon>Sphaerobacter</taxon>
    </lineage>
</organism>
<dbReference type="HOGENOM" id="CLU_139576_0_0_0"/>
<dbReference type="EMBL" id="CP001823">
    <property type="protein sequence ID" value="ACZ38975.1"/>
    <property type="molecule type" value="Genomic_DNA"/>
</dbReference>
<evidence type="ECO:0008006" key="4">
    <source>
        <dbReference type="Google" id="ProtNLM"/>
    </source>
</evidence>
<evidence type="ECO:0000256" key="1">
    <source>
        <dbReference type="SAM" id="Phobius"/>
    </source>
</evidence>
<dbReference type="RefSeq" id="WP_012872022.1">
    <property type="nucleotide sequence ID" value="NC_013523.1"/>
</dbReference>